<dbReference type="GO" id="GO:0008725">
    <property type="term" value="F:DNA-3-methyladenine glycosylase activity"/>
    <property type="evidence" value="ECO:0007669"/>
    <property type="project" value="TreeGrafter"/>
</dbReference>
<reference evidence="6 7" key="1">
    <citation type="submission" date="2021-11" db="EMBL/GenBank/DDBJ databases">
        <title>Genome sequence.</title>
        <authorList>
            <person name="Sun Q."/>
        </authorList>
    </citation>
    <scope>NUCLEOTIDE SEQUENCE [LARGE SCALE GENOMIC DNA]</scope>
    <source>
        <strain evidence="6 7">KCTC 12005</strain>
    </source>
</reference>
<accession>A0AAW4XV60</accession>
<dbReference type="InterPro" id="IPR003265">
    <property type="entry name" value="HhH-GPD_domain"/>
</dbReference>
<dbReference type="GO" id="GO:0032993">
    <property type="term" value="C:protein-DNA complex"/>
    <property type="evidence" value="ECO:0007669"/>
    <property type="project" value="TreeGrafter"/>
</dbReference>
<dbReference type="SMART" id="SM00478">
    <property type="entry name" value="ENDO3c"/>
    <property type="match status" value="1"/>
</dbReference>
<sequence length="216" mass="24195">MPGISNKPLSAEDWAVACKHLARKDRVMRRLAPLYAGEMLRREADGFALLMRSVVWQQLSDNSARQLWKRLVAALGAATPKAMLALTDEAAKAIRLPQRKLGYLRDLAQWFVQEPKDALSWVHVDDDAVIEQLLAQRGIARWGAEMFLLFHLGRPNVLAIDDAALLQGISDHYFSGEAVSRSDAREVAQAWQPWASVAAWLIWRSQNAMPLGQDAD</sequence>
<keyword evidence="4" id="KW-0234">DNA repair</keyword>
<keyword evidence="7" id="KW-1185">Reference proteome</keyword>
<dbReference type="GO" id="GO:0032131">
    <property type="term" value="F:alkylated DNA binding"/>
    <property type="evidence" value="ECO:0007669"/>
    <property type="project" value="TreeGrafter"/>
</dbReference>
<dbReference type="CDD" id="cd00056">
    <property type="entry name" value="ENDO3c"/>
    <property type="match status" value="1"/>
</dbReference>
<protein>
    <recommendedName>
        <fullName evidence="2">DNA-3-methyladenine glycosylase II</fullName>
        <ecNumber evidence="2">3.2.2.21</ecNumber>
    </recommendedName>
</protein>
<dbReference type="Pfam" id="PF00730">
    <property type="entry name" value="HhH-GPD"/>
    <property type="match status" value="1"/>
</dbReference>
<dbReference type="AlphaFoldDB" id="A0AAW4XV60"/>
<evidence type="ECO:0000256" key="2">
    <source>
        <dbReference type="ARBA" id="ARBA00012000"/>
    </source>
</evidence>
<dbReference type="EC" id="3.2.2.21" evidence="2"/>
<evidence type="ECO:0000313" key="6">
    <source>
        <dbReference type="EMBL" id="MCD2164908.1"/>
    </source>
</evidence>
<keyword evidence="3" id="KW-0227">DNA damage</keyword>
<dbReference type="InterPro" id="IPR011257">
    <property type="entry name" value="DNA_glycosylase"/>
</dbReference>
<dbReference type="GO" id="GO:0043916">
    <property type="term" value="F:DNA-7-methylguanine glycosylase activity"/>
    <property type="evidence" value="ECO:0007669"/>
    <property type="project" value="TreeGrafter"/>
</dbReference>
<dbReference type="PANTHER" id="PTHR43003:SF5">
    <property type="entry name" value="DNA-3-METHYLADENINE GLYCOSYLASE"/>
    <property type="match status" value="1"/>
</dbReference>
<comment type="caution">
    <text evidence="6">The sequence shown here is derived from an EMBL/GenBank/DDBJ whole genome shotgun (WGS) entry which is preliminary data.</text>
</comment>
<dbReference type="RefSeq" id="WP_230772974.1">
    <property type="nucleotide sequence ID" value="NZ_JAJNCT010000007.1"/>
</dbReference>
<dbReference type="Proteomes" id="UP001199260">
    <property type="component" value="Unassembled WGS sequence"/>
</dbReference>
<organism evidence="6 7">
    <name type="scientific">Comamonas koreensis</name>
    <dbReference type="NCBI Taxonomy" id="160825"/>
    <lineage>
        <taxon>Bacteria</taxon>
        <taxon>Pseudomonadati</taxon>
        <taxon>Pseudomonadota</taxon>
        <taxon>Betaproteobacteria</taxon>
        <taxon>Burkholderiales</taxon>
        <taxon>Comamonadaceae</taxon>
        <taxon>Comamonas</taxon>
    </lineage>
</organism>
<dbReference type="SUPFAM" id="SSF48150">
    <property type="entry name" value="DNA-glycosylase"/>
    <property type="match status" value="1"/>
</dbReference>
<evidence type="ECO:0000256" key="4">
    <source>
        <dbReference type="ARBA" id="ARBA00023204"/>
    </source>
</evidence>
<evidence type="ECO:0000313" key="7">
    <source>
        <dbReference type="Proteomes" id="UP001199260"/>
    </source>
</evidence>
<dbReference type="InterPro" id="IPR051912">
    <property type="entry name" value="Alkylbase_DNA_Glycosylase/TA"/>
</dbReference>
<dbReference type="Gene3D" id="1.10.340.30">
    <property type="entry name" value="Hypothetical protein, domain 2"/>
    <property type="match status" value="1"/>
</dbReference>
<proteinExistence type="predicted"/>
<evidence type="ECO:0000256" key="1">
    <source>
        <dbReference type="ARBA" id="ARBA00000086"/>
    </source>
</evidence>
<evidence type="ECO:0000256" key="3">
    <source>
        <dbReference type="ARBA" id="ARBA00022763"/>
    </source>
</evidence>
<dbReference type="EMBL" id="JAJNCT010000007">
    <property type="protein sequence ID" value="MCD2164908.1"/>
    <property type="molecule type" value="Genomic_DNA"/>
</dbReference>
<name>A0AAW4XV60_9BURK</name>
<dbReference type="Gene3D" id="1.10.1670.40">
    <property type="match status" value="1"/>
</dbReference>
<comment type="catalytic activity">
    <reaction evidence="1">
        <text>Hydrolysis of alkylated DNA, releasing 3-methyladenine, 3-methylguanine, 7-methylguanine and 7-methyladenine.</text>
        <dbReference type="EC" id="3.2.2.21"/>
    </reaction>
</comment>
<feature type="domain" description="HhH-GPD" evidence="5">
    <location>
        <begin position="55"/>
        <end position="207"/>
    </location>
</feature>
<dbReference type="GO" id="GO:0006285">
    <property type="term" value="P:base-excision repair, AP site formation"/>
    <property type="evidence" value="ECO:0007669"/>
    <property type="project" value="TreeGrafter"/>
</dbReference>
<evidence type="ECO:0000259" key="5">
    <source>
        <dbReference type="SMART" id="SM00478"/>
    </source>
</evidence>
<dbReference type="PANTHER" id="PTHR43003">
    <property type="entry name" value="DNA-3-METHYLADENINE GLYCOSYLASE"/>
    <property type="match status" value="1"/>
</dbReference>
<gene>
    <name evidence="6" type="ORF">LPW39_07150</name>
</gene>
<dbReference type="GO" id="GO:0006307">
    <property type="term" value="P:DNA alkylation repair"/>
    <property type="evidence" value="ECO:0007669"/>
    <property type="project" value="TreeGrafter"/>
</dbReference>